<keyword evidence="2" id="KW-0812">Transmembrane</keyword>
<evidence type="ECO:0000256" key="2">
    <source>
        <dbReference type="SAM" id="Phobius"/>
    </source>
</evidence>
<keyword evidence="2" id="KW-1133">Transmembrane helix</keyword>
<protein>
    <submittedName>
        <fullName evidence="3">Uncharacterized protein</fullName>
    </submittedName>
</protein>
<keyword evidence="4" id="KW-1185">Reference proteome</keyword>
<dbReference type="Proteomes" id="UP000317315">
    <property type="component" value="Unassembled WGS sequence"/>
</dbReference>
<feature type="region of interest" description="Disordered" evidence="1">
    <location>
        <begin position="47"/>
        <end position="89"/>
    </location>
</feature>
<evidence type="ECO:0000313" key="4">
    <source>
        <dbReference type="Proteomes" id="UP000317315"/>
    </source>
</evidence>
<evidence type="ECO:0000256" key="1">
    <source>
        <dbReference type="SAM" id="MobiDB-lite"/>
    </source>
</evidence>
<gene>
    <name evidence="3" type="ORF">SAMN06269117_11461</name>
</gene>
<name>A0A521CR96_9BACT</name>
<sequence>MNYELFALIVFFGLVLGFIGGRLLKCEAKSSSKRYRYIGYQPESELLTQPPKGGSGLTRIGRSGGANPLPATKKPEFKKIPPQTCKEVK</sequence>
<dbReference type="AlphaFoldDB" id="A0A521CR96"/>
<reference evidence="3 4" key="1">
    <citation type="submission" date="2017-05" db="EMBL/GenBank/DDBJ databases">
        <authorList>
            <person name="Varghese N."/>
            <person name="Submissions S."/>
        </authorList>
    </citation>
    <scope>NUCLEOTIDE SEQUENCE [LARGE SCALE GENOMIC DNA]</scope>
    <source>
        <strain evidence="3 4">DSM 16304</strain>
    </source>
</reference>
<keyword evidence="2" id="KW-0472">Membrane</keyword>
<evidence type="ECO:0000313" key="3">
    <source>
        <dbReference type="EMBL" id="SMO61962.1"/>
    </source>
</evidence>
<accession>A0A521CR96</accession>
<organism evidence="3 4">
    <name type="scientific">Balnearium lithotrophicum</name>
    <dbReference type="NCBI Taxonomy" id="223788"/>
    <lineage>
        <taxon>Bacteria</taxon>
        <taxon>Pseudomonadati</taxon>
        <taxon>Aquificota</taxon>
        <taxon>Aquificia</taxon>
        <taxon>Desulfurobacteriales</taxon>
        <taxon>Desulfurobacteriaceae</taxon>
        <taxon>Balnearium</taxon>
    </lineage>
</organism>
<feature type="transmembrane region" description="Helical" evidence="2">
    <location>
        <begin position="6"/>
        <end position="24"/>
    </location>
</feature>
<dbReference type="RefSeq" id="WP_142935694.1">
    <property type="nucleotide sequence ID" value="NZ_FXTM01000014.1"/>
</dbReference>
<dbReference type="EMBL" id="FXTM01000014">
    <property type="protein sequence ID" value="SMO61962.1"/>
    <property type="molecule type" value="Genomic_DNA"/>
</dbReference>
<proteinExistence type="predicted"/>